<accession>A0A7X9XBV3</accession>
<proteinExistence type="predicted"/>
<keyword evidence="2" id="KW-1185">Reference proteome</keyword>
<dbReference type="Proteomes" id="UP000576082">
    <property type="component" value="Unassembled WGS sequence"/>
</dbReference>
<dbReference type="EMBL" id="JABANE010000086">
    <property type="protein sequence ID" value="NME71110.1"/>
    <property type="molecule type" value="Genomic_DNA"/>
</dbReference>
<comment type="caution">
    <text evidence="1">The sequence shown here is derived from an EMBL/GenBank/DDBJ whole genome shotgun (WGS) entry which is preliminary data.</text>
</comment>
<evidence type="ECO:0000313" key="1">
    <source>
        <dbReference type="EMBL" id="NME71110.1"/>
    </source>
</evidence>
<dbReference type="RefSeq" id="WP_169659332.1">
    <property type="nucleotide sequence ID" value="NZ_JABANE010000086.1"/>
</dbReference>
<dbReference type="SUPFAM" id="SSF56935">
    <property type="entry name" value="Porins"/>
    <property type="match status" value="1"/>
</dbReference>
<gene>
    <name evidence="1" type="ORF">HHU12_24285</name>
</gene>
<dbReference type="AlphaFoldDB" id="A0A7X9XBV3"/>
<evidence type="ECO:0000313" key="2">
    <source>
        <dbReference type="Proteomes" id="UP000576082"/>
    </source>
</evidence>
<organism evidence="1 2">
    <name type="scientific">Flammeovirga aprica JL-4</name>
    <dbReference type="NCBI Taxonomy" id="694437"/>
    <lineage>
        <taxon>Bacteria</taxon>
        <taxon>Pseudomonadati</taxon>
        <taxon>Bacteroidota</taxon>
        <taxon>Cytophagia</taxon>
        <taxon>Cytophagales</taxon>
        <taxon>Flammeovirgaceae</taxon>
        <taxon>Flammeovirga</taxon>
    </lineage>
</organism>
<sequence length="189" mass="22094">MNATEDSLGNQLNLQYNVYWYGFIKKDQIKTYVSYTFINDRSALSSNTPYAINMGIQWKYGQWVIDTDFAYTRNMPNFQDNAIYKSVPVKVMYNGQKFKPYIKYIYDQIDRIGDINDEGLMENTNTHTVQLALQYYPIPNKNLRFHIVGSYSSDGNFINLNPSHGDENYYNKMMLMAGVRVGFDILKGW</sequence>
<reference evidence="1 2" key="1">
    <citation type="submission" date="2020-04" db="EMBL/GenBank/DDBJ databases">
        <title>Flammeovirga sp. SR4, a novel species isolated from seawater.</title>
        <authorList>
            <person name="Wang X."/>
        </authorList>
    </citation>
    <scope>NUCLEOTIDE SEQUENCE [LARGE SCALE GENOMIC DNA]</scope>
    <source>
        <strain evidence="1 2">ATCC 23126</strain>
    </source>
</reference>
<evidence type="ECO:0008006" key="3">
    <source>
        <dbReference type="Google" id="ProtNLM"/>
    </source>
</evidence>
<protein>
    <recommendedName>
        <fullName evidence="3">Outer membrane protein beta-barrel domain-containing protein</fullName>
    </recommendedName>
</protein>
<name>A0A7X9XBV3_9BACT</name>